<gene>
    <name evidence="1" type="ORF">RUM44_009517</name>
</gene>
<organism evidence="1 2">
    <name type="scientific">Polyplax serrata</name>
    <name type="common">Common mouse louse</name>
    <dbReference type="NCBI Taxonomy" id="468196"/>
    <lineage>
        <taxon>Eukaryota</taxon>
        <taxon>Metazoa</taxon>
        <taxon>Ecdysozoa</taxon>
        <taxon>Arthropoda</taxon>
        <taxon>Hexapoda</taxon>
        <taxon>Insecta</taxon>
        <taxon>Pterygota</taxon>
        <taxon>Neoptera</taxon>
        <taxon>Paraneoptera</taxon>
        <taxon>Psocodea</taxon>
        <taxon>Troctomorpha</taxon>
        <taxon>Phthiraptera</taxon>
        <taxon>Anoplura</taxon>
        <taxon>Polyplacidae</taxon>
        <taxon>Polyplax</taxon>
    </lineage>
</organism>
<evidence type="ECO:0000313" key="2">
    <source>
        <dbReference type="Proteomes" id="UP001359485"/>
    </source>
</evidence>
<evidence type="ECO:0008006" key="3">
    <source>
        <dbReference type="Google" id="ProtNLM"/>
    </source>
</evidence>
<proteinExistence type="predicted"/>
<sequence length="110" mass="13290">MSHGPVYIIESFTDIAQRFKRSLPRRQKNVRTSLIWKYFIKYPASASCRLCGRSFKGFRPHTSIECHLRTRHYGQYLDFMKSREEQRKQLAKDRFGHLFSRVYGMNDFNY</sequence>
<dbReference type="SUPFAM" id="SSF57667">
    <property type="entry name" value="beta-beta-alpha zinc fingers"/>
    <property type="match status" value="1"/>
</dbReference>
<comment type="caution">
    <text evidence="1">The sequence shown here is derived from an EMBL/GenBank/DDBJ whole genome shotgun (WGS) entry which is preliminary data.</text>
</comment>
<name>A0ABR1ASZ3_POLSC</name>
<evidence type="ECO:0000313" key="1">
    <source>
        <dbReference type="EMBL" id="KAK6627040.1"/>
    </source>
</evidence>
<accession>A0ABR1ASZ3</accession>
<dbReference type="InterPro" id="IPR036236">
    <property type="entry name" value="Znf_C2H2_sf"/>
</dbReference>
<protein>
    <recommendedName>
        <fullName evidence="3">BED-type domain-containing protein</fullName>
    </recommendedName>
</protein>
<keyword evidence="2" id="KW-1185">Reference proteome</keyword>
<reference evidence="1 2" key="1">
    <citation type="submission" date="2023-09" db="EMBL/GenBank/DDBJ databases">
        <title>Genomes of two closely related lineages of the louse Polyplax serrata with different host specificities.</title>
        <authorList>
            <person name="Martinu J."/>
            <person name="Tarabai H."/>
            <person name="Stefka J."/>
            <person name="Hypsa V."/>
        </authorList>
    </citation>
    <scope>NUCLEOTIDE SEQUENCE [LARGE SCALE GENOMIC DNA]</scope>
    <source>
        <strain evidence="1">98ZLc_SE</strain>
    </source>
</reference>
<dbReference type="Proteomes" id="UP001359485">
    <property type="component" value="Unassembled WGS sequence"/>
</dbReference>
<dbReference type="EMBL" id="JAWJWF010000045">
    <property type="protein sequence ID" value="KAK6627040.1"/>
    <property type="molecule type" value="Genomic_DNA"/>
</dbReference>